<organism evidence="1 2">
    <name type="scientific">Mucilaginibacter polytrichastri</name>
    <dbReference type="NCBI Taxonomy" id="1302689"/>
    <lineage>
        <taxon>Bacteria</taxon>
        <taxon>Pseudomonadati</taxon>
        <taxon>Bacteroidota</taxon>
        <taxon>Sphingobacteriia</taxon>
        <taxon>Sphingobacteriales</taxon>
        <taxon>Sphingobacteriaceae</taxon>
        <taxon>Mucilaginibacter</taxon>
    </lineage>
</organism>
<reference evidence="1 2" key="1">
    <citation type="submission" date="2016-11" db="EMBL/GenBank/DDBJ databases">
        <title>Whole Genome Sequencing of Mucilaginibacter polytrichastri RG4-7(T) isolated from the moss sample.</title>
        <authorList>
            <person name="Li Y."/>
        </authorList>
    </citation>
    <scope>NUCLEOTIDE SEQUENCE [LARGE SCALE GENOMIC DNA]</scope>
    <source>
        <strain evidence="1 2">RG4-7</strain>
    </source>
</reference>
<dbReference type="STRING" id="1302689.RG47T_2126"/>
<proteinExistence type="predicted"/>
<dbReference type="AlphaFoldDB" id="A0A1Q5ZY50"/>
<gene>
    <name evidence="1" type="ORF">RG47T_2126</name>
</gene>
<dbReference type="Proteomes" id="UP000186720">
    <property type="component" value="Unassembled WGS sequence"/>
</dbReference>
<sequence length="95" mass="11249">MKPEKLTPILLYSKITDDPRVNVWHISLYTFILSLWHKSGYERQLKVSRKQLMKGAHFSSITTYHKCISKLKELEYIIYLPTYDAYQGSIIELIL</sequence>
<dbReference type="EMBL" id="MPPL01000001">
    <property type="protein sequence ID" value="OKS86669.1"/>
    <property type="molecule type" value="Genomic_DNA"/>
</dbReference>
<evidence type="ECO:0000313" key="1">
    <source>
        <dbReference type="EMBL" id="OKS86669.1"/>
    </source>
</evidence>
<dbReference type="RefSeq" id="WP_074489333.1">
    <property type="nucleotide sequence ID" value="NZ_FPAM01000004.1"/>
</dbReference>
<comment type="caution">
    <text evidence="1">The sequence shown here is derived from an EMBL/GenBank/DDBJ whole genome shotgun (WGS) entry which is preliminary data.</text>
</comment>
<accession>A0A1Q5ZY50</accession>
<protein>
    <submittedName>
        <fullName evidence="1">Uncharacterized protein</fullName>
    </submittedName>
</protein>
<name>A0A1Q5ZY50_9SPHI</name>
<keyword evidence="2" id="KW-1185">Reference proteome</keyword>
<evidence type="ECO:0000313" key="2">
    <source>
        <dbReference type="Proteomes" id="UP000186720"/>
    </source>
</evidence>
<dbReference type="OrthoDB" id="1442826at2"/>